<dbReference type="InterPro" id="IPR041664">
    <property type="entry name" value="AAA_16"/>
</dbReference>
<dbReference type="InterPro" id="IPR019734">
    <property type="entry name" value="TPR_rpt"/>
</dbReference>
<proteinExistence type="predicted"/>
<name>A0A975SWM9_9ACTN</name>
<keyword evidence="2" id="KW-0238">DNA-binding</keyword>
<keyword evidence="3" id="KW-0804">Transcription</keyword>
<feature type="repeat" description="TPR" evidence="4">
    <location>
        <begin position="550"/>
        <end position="583"/>
    </location>
</feature>
<dbReference type="PANTHER" id="PTHR44688:SF16">
    <property type="entry name" value="DNA-BINDING TRANSCRIPTIONAL ACTIVATOR DEVR_DOSR"/>
    <property type="match status" value="1"/>
</dbReference>
<feature type="domain" description="HTH luxR-type" evidence="5">
    <location>
        <begin position="838"/>
        <end position="903"/>
    </location>
</feature>
<dbReference type="SMART" id="SM00421">
    <property type="entry name" value="HTH_LUXR"/>
    <property type="match status" value="1"/>
</dbReference>
<dbReference type="InterPro" id="IPR059106">
    <property type="entry name" value="WHD_MalT"/>
</dbReference>
<dbReference type="Pfam" id="PF00196">
    <property type="entry name" value="GerE"/>
    <property type="match status" value="1"/>
</dbReference>
<organism evidence="6 7">
    <name type="scientific">Nocardioides panacis</name>
    <dbReference type="NCBI Taxonomy" id="2849501"/>
    <lineage>
        <taxon>Bacteria</taxon>
        <taxon>Bacillati</taxon>
        <taxon>Actinomycetota</taxon>
        <taxon>Actinomycetes</taxon>
        <taxon>Propionibacteriales</taxon>
        <taxon>Nocardioidaceae</taxon>
        <taxon>Nocardioides</taxon>
    </lineage>
</organism>
<dbReference type="CDD" id="cd06170">
    <property type="entry name" value="LuxR_C_like"/>
    <property type="match status" value="1"/>
</dbReference>
<evidence type="ECO:0000313" key="7">
    <source>
        <dbReference type="Proteomes" id="UP000683575"/>
    </source>
</evidence>
<keyword evidence="1" id="KW-0805">Transcription regulation</keyword>
<dbReference type="PROSITE" id="PS50043">
    <property type="entry name" value="HTH_LUXR_2"/>
    <property type="match status" value="1"/>
</dbReference>
<protein>
    <submittedName>
        <fullName evidence="6">LuxR C-terminal-related transcriptional regulator</fullName>
    </submittedName>
</protein>
<gene>
    <name evidence="6" type="ORF">KRR39_17745</name>
</gene>
<dbReference type="AlphaFoldDB" id="A0A975SWM9"/>
<dbReference type="InterPro" id="IPR041617">
    <property type="entry name" value="TPR_MalT"/>
</dbReference>
<dbReference type="Pfam" id="PF25873">
    <property type="entry name" value="WHD_MalT"/>
    <property type="match status" value="1"/>
</dbReference>
<dbReference type="PROSITE" id="PS50005">
    <property type="entry name" value="TPR"/>
    <property type="match status" value="1"/>
</dbReference>
<dbReference type="GO" id="GO:0003677">
    <property type="term" value="F:DNA binding"/>
    <property type="evidence" value="ECO:0007669"/>
    <property type="project" value="UniProtKB-KW"/>
</dbReference>
<keyword evidence="4" id="KW-0802">TPR repeat</keyword>
<sequence length="913" mass="99324">MTHPRRETVVPAPLLETKLYVPRPRDGAVPRPRLGERLDAGAATRLMLVSAPAGFGKTTLLAEWLAGRPSAAWVSLDRGDNDLVSFWTYVIAALRTVAPGVGAHELALLASPQPPPIHLVLTTLLNDLGATGDDLVLVLDDYHLVDSREIQEAMAFLLDRMPSRLHLVIASRADPPVPLARLRARGELVEIRAAELRFRPAEVAMYLTEVMGLRLTTQDVAALEERTEGWIAALQLAALSMQGRDDVAGFIAGFTGDDRYIVDYLAEEVLQRQAAPVRDFLLHTSLLGRLDGSLCDAVTGGSGGRATLEALDRGNLFVVPLDDRRQWYRYHHLFADVLRARLADEAPDLVATLHRRASDWFAEHGDPVAAIEHAMAGGHLERAADLVELAMPATRRNRQEAVLRSWLERLPEEVLAFRPVLSNGFAGALLATGGFSEVERHLVDAERWLAGPEDADRVVVVDEEELRRLPAGVAVHRAGLALVQGDPAATLAHARRALALLEDDHHIGRASATALVGLASWWTGDLESAREAYTRSLGSMQAAGHLADVLGLSIALADILITQGRLREAMLTYERALRLAPDHRAPLLRGTADMYVGMSTVHRERDDLGEARRLVDSSEELGEHLGLPQHPYRLRVAKSALRALDGNPVEALALLDEAERVYVGDFSPDVRPVPAVRARTLITQGRVDEALGWARDRGLPATGDVAYLHEFEHVTLARALLARFERDRDQPALDEATGLLDRLLAGAETGQRTGTVIEVLVLQALAARLRGDLPAALVPLGRALALAEPEGYVRTFVDEGPAMAALLAAAARHGLAPAYVARLRSAAGTRTDAVPVARPGLVDPLSRRELDVLRLLGTDLGGPEIARELVVSLNTVRTHTKNIYAKLGVNNRRAAVRRAEELDLMPRAGDRAR</sequence>
<dbReference type="GO" id="GO:0006355">
    <property type="term" value="P:regulation of DNA-templated transcription"/>
    <property type="evidence" value="ECO:0007669"/>
    <property type="project" value="InterPro"/>
</dbReference>
<dbReference type="InterPro" id="IPR000792">
    <property type="entry name" value="Tscrpt_reg_LuxR_C"/>
</dbReference>
<evidence type="ECO:0000256" key="1">
    <source>
        <dbReference type="ARBA" id="ARBA00023015"/>
    </source>
</evidence>
<dbReference type="Proteomes" id="UP000683575">
    <property type="component" value="Chromosome"/>
</dbReference>
<dbReference type="KEGG" id="nps:KRR39_17745"/>
<evidence type="ECO:0000256" key="3">
    <source>
        <dbReference type="ARBA" id="ARBA00023163"/>
    </source>
</evidence>
<evidence type="ECO:0000256" key="4">
    <source>
        <dbReference type="PROSITE-ProRule" id="PRU00339"/>
    </source>
</evidence>
<evidence type="ECO:0000313" key="6">
    <source>
        <dbReference type="EMBL" id="QWZ07292.1"/>
    </source>
</evidence>
<accession>A0A975SWM9</accession>
<evidence type="ECO:0000259" key="5">
    <source>
        <dbReference type="PROSITE" id="PS50043"/>
    </source>
</evidence>
<dbReference type="PANTHER" id="PTHR44688">
    <property type="entry name" value="DNA-BINDING TRANSCRIPTIONAL ACTIVATOR DEVR_DOSR"/>
    <property type="match status" value="1"/>
</dbReference>
<evidence type="ECO:0000256" key="2">
    <source>
        <dbReference type="ARBA" id="ARBA00023125"/>
    </source>
</evidence>
<dbReference type="Pfam" id="PF13191">
    <property type="entry name" value="AAA_16"/>
    <property type="match status" value="1"/>
</dbReference>
<keyword evidence="7" id="KW-1185">Reference proteome</keyword>
<dbReference type="Pfam" id="PF17874">
    <property type="entry name" value="TPR_MalT"/>
    <property type="match status" value="1"/>
</dbReference>
<reference evidence="6" key="1">
    <citation type="submission" date="2021-06" db="EMBL/GenBank/DDBJ databases">
        <title>Complete genome sequence of Nocardioides sp. G188.</title>
        <authorList>
            <person name="Im W.-T."/>
        </authorList>
    </citation>
    <scope>NUCLEOTIDE SEQUENCE</scope>
    <source>
        <strain evidence="6">G188</strain>
    </source>
</reference>
<dbReference type="EMBL" id="CP077062">
    <property type="protein sequence ID" value="QWZ07292.1"/>
    <property type="molecule type" value="Genomic_DNA"/>
</dbReference>